<sequence length="327" mass="37201">MTKYPAWQRRQFQKQWGNILAIFISIALIFAILNGLIKTFSLKKYLGESKWDSKSSFVMASGTNPAAVVVYQTEPKRIVIFKLGEDKYYFTGKQQNPLQKLSKAVNENNGQELTKILSLAFRADIKYYLFLKNNDSLNKENINQMFKNFASLGTPLVIVKGMNKSVKETNVTRKDLFKLWWQIKSLSINRVEIVDLSNLSQEIVTADKQKVIGVDEEAFNAKITPYLDNNALINSNYKLNLQNASGNSSVGLLAADFINTVGFHVNDSKYVDEVEDQTKIFVSGKKSYAARSLAKIFDCDIFSRQNEAGDEQITLIIGRDFAKRYYQ</sequence>
<evidence type="ECO:0000313" key="4">
    <source>
        <dbReference type="Proteomes" id="UP000178336"/>
    </source>
</evidence>
<feature type="domain" description="LytR/CpsA/Psr regulator C-terminal" evidence="2">
    <location>
        <begin position="237"/>
        <end position="321"/>
    </location>
</feature>
<proteinExistence type="predicted"/>
<accession>A0A1F5GSC3</accession>
<reference evidence="3 4" key="1">
    <citation type="journal article" date="2016" name="Nat. Commun.">
        <title>Thousands of microbial genomes shed light on interconnected biogeochemical processes in an aquifer system.</title>
        <authorList>
            <person name="Anantharaman K."/>
            <person name="Brown C.T."/>
            <person name="Hug L.A."/>
            <person name="Sharon I."/>
            <person name="Castelle C.J."/>
            <person name="Probst A.J."/>
            <person name="Thomas B.C."/>
            <person name="Singh A."/>
            <person name="Wilkins M.J."/>
            <person name="Karaoz U."/>
            <person name="Brodie E.L."/>
            <person name="Williams K.H."/>
            <person name="Hubbard S.S."/>
            <person name="Banfield J.F."/>
        </authorList>
    </citation>
    <scope>NUCLEOTIDE SEQUENCE [LARGE SCALE GENOMIC DNA]</scope>
</reference>
<dbReference type="Pfam" id="PF13399">
    <property type="entry name" value="LytR_C"/>
    <property type="match status" value="1"/>
</dbReference>
<evidence type="ECO:0000259" key="2">
    <source>
        <dbReference type="Pfam" id="PF13399"/>
    </source>
</evidence>
<dbReference type="AlphaFoldDB" id="A0A1F5GSC3"/>
<name>A0A1F5GSC3_9BACT</name>
<feature type="transmembrane region" description="Helical" evidence="1">
    <location>
        <begin position="16"/>
        <end position="37"/>
    </location>
</feature>
<organism evidence="3 4">
    <name type="scientific">Candidatus Curtissbacteria bacterium RIFCSPLOWO2_01_FULL_37_9</name>
    <dbReference type="NCBI Taxonomy" id="1797724"/>
    <lineage>
        <taxon>Bacteria</taxon>
        <taxon>Candidatus Curtissiibacteriota</taxon>
    </lineage>
</organism>
<keyword evidence="1" id="KW-0472">Membrane</keyword>
<dbReference type="InterPro" id="IPR027381">
    <property type="entry name" value="LytR/CpsA/Psr_C"/>
</dbReference>
<dbReference type="EMBL" id="MFBN01000043">
    <property type="protein sequence ID" value="OGD94687.1"/>
    <property type="molecule type" value="Genomic_DNA"/>
</dbReference>
<evidence type="ECO:0000313" key="3">
    <source>
        <dbReference type="EMBL" id="OGD94687.1"/>
    </source>
</evidence>
<dbReference type="STRING" id="1797724.A3A48_02345"/>
<keyword evidence="1" id="KW-1133">Transmembrane helix</keyword>
<comment type="caution">
    <text evidence="3">The sequence shown here is derived from an EMBL/GenBank/DDBJ whole genome shotgun (WGS) entry which is preliminary data.</text>
</comment>
<protein>
    <recommendedName>
        <fullName evidence="2">LytR/CpsA/Psr regulator C-terminal domain-containing protein</fullName>
    </recommendedName>
</protein>
<dbReference type="Proteomes" id="UP000178336">
    <property type="component" value="Unassembled WGS sequence"/>
</dbReference>
<gene>
    <name evidence="3" type="ORF">A3A48_02345</name>
</gene>
<keyword evidence="1" id="KW-0812">Transmembrane</keyword>
<evidence type="ECO:0000256" key="1">
    <source>
        <dbReference type="SAM" id="Phobius"/>
    </source>
</evidence>